<evidence type="ECO:0000313" key="3">
    <source>
        <dbReference type="Proteomes" id="UP000295830"/>
    </source>
</evidence>
<dbReference type="SUPFAM" id="SSF53474">
    <property type="entry name" value="alpha/beta-Hydrolases"/>
    <property type="match status" value="1"/>
</dbReference>
<gene>
    <name evidence="2" type="ORF">DES49_0213</name>
</gene>
<dbReference type="Pfam" id="PF00561">
    <property type="entry name" value="Abhydrolase_1"/>
    <property type="match status" value="1"/>
</dbReference>
<sequence>MPETRMVKSNGLEFCVEERGDPSGEPLLLIMGLGAQLTFWPEPLLERYAAEGYRVIRYDNRDIGLSSEVDAPLRGHPLKAMAQFRLGMRIDAPYTLYDHAQDALGIMDALNIRSAHIKGVSMGGMIGQILAANHPERVRSLTLVMSSNNSPRLRMPRADVIWWLQGGNIKGHDEEAVVARGLELWKRIQSPAYPRDQEATMERIRNNYQRSYRPLGIMRQMRGVLATGDLSPVTSRIRVPTIIVHGTADPLIRPDSARRLHRMIPGARLHWVEGMGHDLPEDLVDLLADHTLGLAGSVEG</sequence>
<dbReference type="GO" id="GO:0004806">
    <property type="term" value="F:triacylglycerol lipase activity"/>
    <property type="evidence" value="ECO:0007669"/>
    <property type="project" value="TreeGrafter"/>
</dbReference>
<protein>
    <submittedName>
        <fullName evidence="2">Pimeloyl-ACP methyl ester carboxylesterase</fullName>
    </submittedName>
</protein>
<dbReference type="InterPro" id="IPR000073">
    <property type="entry name" value="AB_hydrolase_1"/>
</dbReference>
<proteinExistence type="predicted"/>
<dbReference type="RefSeq" id="WP_133734535.1">
    <property type="nucleotide sequence ID" value="NZ_SOAX01000001.1"/>
</dbReference>
<name>A0A4R7K1A3_9GAMM</name>
<dbReference type="InterPro" id="IPR029058">
    <property type="entry name" value="AB_hydrolase_fold"/>
</dbReference>
<dbReference type="AlphaFoldDB" id="A0A4R7K1A3"/>
<dbReference type="PANTHER" id="PTHR43433:SF5">
    <property type="entry name" value="AB HYDROLASE-1 DOMAIN-CONTAINING PROTEIN"/>
    <property type="match status" value="1"/>
</dbReference>
<reference evidence="2 3" key="1">
    <citation type="submission" date="2019-03" db="EMBL/GenBank/DDBJ databases">
        <title>Genomic Encyclopedia of Type Strains, Phase IV (KMG-IV): sequencing the most valuable type-strain genomes for metagenomic binning, comparative biology and taxonomic classification.</title>
        <authorList>
            <person name="Goeker M."/>
        </authorList>
    </citation>
    <scope>NUCLEOTIDE SEQUENCE [LARGE SCALE GENOMIC DNA]</scope>
    <source>
        <strain evidence="2 3">DSM 15505</strain>
    </source>
</reference>
<evidence type="ECO:0000259" key="1">
    <source>
        <dbReference type="Pfam" id="PF00561"/>
    </source>
</evidence>
<dbReference type="Gene3D" id="3.40.50.1820">
    <property type="entry name" value="alpha/beta hydrolase"/>
    <property type="match status" value="1"/>
</dbReference>
<dbReference type="Proteomes" id="UP000295830">
    <property type="component" value="Unassembled WGS sequence"/>
</dbReference>
<dbReference type="OrthoDB" id="9798888at2"/>
<comment type="caution">
    <text evidence="2">The sequence shown here is derived from an EMBL/GenBank/DDBJ whole genome shotgun (WGS) entry which is preliminary data.</text>
</comment>
<organism evidence="2 3">
    <name type="scientific">Halospina denitrificans</name>
    <dbReference type="NCBI Taxonomy" id="332522"/>
    <lineage>
        <taxon>Bacteria</taxon>
        <taxon>Pseudomonadati</taxon>
        <taxon>Pseudomonadota</taxon>
        <taxon>Gammaproteobacteria</taxon>
        <taxon>Halospina</taxon>
    </lineage>
</organism>
<feature type="domain" description="AB hydrolase-1" evidence="1">
    <location>
        <begin position="26"/>
        <end position="279"/>
    </location>
</feature>
<accession>A0A4R7K1A3</accession>
<dbReference type="PANTHER" id="PTHR43433">
    <property type="entry name" value="HYDROLASE, ALPHA/BETA FOLD FAMILY PROTEIN"/>
    <property type="match status" value="1"/>
</dbReference>
<dbReference type="GO" id="GO:0046503">
    <property type="term" value="P:glycerolipid catabolic process"/>
    <property type="evidence" value="ECO:0007669"/>
    <property type="project" value="TreeGrafter"/>
</dbReference>
<dbReference type="InterPro" id="IPR050471">
    <property type="entry name" value="AB_hydrolase"/>
</dbReference>
<evidence type="ECO:0000313" key="2">
    <source>
        <dbReference type="EMBL" id="TDT44114.1"/>
    </source>
</evidence>
<dbReference type="EMBL" id="SOAX01000001">
    <property type="protein sequence ID" value="TDT44114.1"/>
    <property type="molecule type" value="Genomic_DNA"/>
</dbReference>
<keyword evidence="3" id="KW-1185">Reference proteome</keyword>